<gene>
    <name evidence="1" type="ORF">CLUMA_CG006381</name>
</gene>
<dbReference type="Proteomes" id="UP000183832">
    <property type="component" value="Unassembled WGS sequence"/>
</dbReference>
<protein>
    <submittedName>
        <fullName evidence="1">CLUMA_CG006381, isoform A</fullName>
    </submittedName>
</protein>
<keyword evidence="2" id="KW-1185">Reference proteome</keyword>
<dbReference type="AlphaFoldDB" id="A0A1J1I1G4"/>
<evidence type="ECO:0000313" key="2">
    <source>
        <dbReference type="Proteomes" id="UP000183832"/>
    </source>
</evidence>
<dbReference type="OrthoDB" id="417891at2759"/>
<organism evidence="1 2">
    <name type="scientific">Clunio marinus</name>
    <dbReference type="NCBI Taxonomy" id="568069"/>
    <lineage>
        <taxon>Eukaryota</taxon>
        <taxon>Metazoa</taxon>
        <taxon>Ecdysozoa</taxon>
        <taxon>Arthropoda</taxon>
        <taxon>Hexapoda</taxon>
        <taxon>Insecta</taxon>
        <taxon>Pterygota</taxon>
        <taxon>Neoptera</taxon>
        <taxon>Endopterygota</taxon>
        <taxon>Diptera</taxon>
        <taxon>Nematocera</taxon>
        <taxon>Chironomoidea</taxon>
        <taxon>Chironomidae</taxon>
        <taxon>Clunio</taxon>
    </lineage>
</organism>
<name>A0A1J1I1G4_9DIPT</name>
<accession>A0A1J1I1G4</accession>
<sequence>MKPFISSPIYTATKHAILGLSNAYGVSIGSFFQNRLDHVASEAIPVILNASSGSLWIVMNDEIPGVFVRKLAKPY</sequence>
<evidence type="ECO:0000313" key="1">
    <source>
        <dbReference type="EMBL" id="CRK92686.1"/>
    </source>
</evidence>
<dbReference type="EMBL" id="CVRI01000035">
    <property type="protein sequence ID" value="CRK92686.1"/>
    <property type="molecule type" value="Genomic_DNA"/>
</dbReference>
<reference evidence="1 2" key="1">
    <citation type="submission" date="2015-04" db="EMBL/GenBank/DDBJ databases">
        <authorList>
            <person name="Syromyatnikov M.Y."/>
            <person name="Popov V.N."/>
        </authorList>
    </citation>
    <scope>NUCLEOTIDE SEQUENCE [LARGE SCALE GENOMIC DNA]</scope>
</reference>
<proteinExistence type="predicted"/>